<evidence type="ECO:0008006" key="3">
    <source>
        <dbReference type="Google" id="ProtNLM"/>
    </source>
</evidence>
<reference evidence="1" key="1">
    <citation type="submission" date="2023-06" db="EMBL/GenBank/DDBJ databases">
        <title>Survivors Of The Sea: Transcriptome response of Skeletonema marinoi to long-term dormancy.</title>
        <authorList>
            <person name="Pinder M.I.M."/>
            <person name="Kourtchenko O."/>
            <person name="Robertson E.K."/>
            <person name="Larsson T."/>
            <person name="Maumus F."/>
            <person name="Osuna-Cruz C.M."/>
            <person name="Vancaester E."/>
            <person name="Stenow R."/>
            <person name="Vandepoele K."/>
            <person name="Ploug H."/>
            <person name="Bruchert V."/>
            <person name="Godhe A."/>
            <person name="Topel M."/>
        </authorList>
    </citation>
    <scope>NUCLEOTIDE SEQUENCE</scope>
    <source>
        <strain evidence="1">R05AC</strain>
    </source>
</reference>
<keyword evidence="2" id="KW-1185">Reference proteome</keyword>
<organism evidence="1 2">
    <name type="scientific">Skeletonema marinoi</name>
    <dbReference type="NCBI Taxonomy" id="267567"/>
    <lineage>
        <taxon>Eukaryota</taxon>
        <taxon>Sar</taxon>
        <taxon>Stramenopiles</taxon>
        <taxon>Ochrophyta</taxon>
        <taxon>Bacillariophyta</taxon>
        <taxon>Coscinodiscophyceae</taxon>
        <taxon>Thalassiosirophycidae</taxon>
        <taxon>Thalassiosirales</taxon>
        <taxon>Skeletonemataceae</taxon>
        <taxon>Skeletonema</taxon>
        <taxon>Skeletonema marinoi-dohrnii complex</taxon>
    </lineage>
</organism>
<evidence type="ECO:0000313" key="1">
    <source>
        <dbReference type="EMBL" id="KAK1746146.1"/>
    </source>
</evidence>
<dbReference type="InterPro" id="IPR053139">
    <property type="entry name" value="Surface_bspA-like"/>
</dbReference>
<evidence type="ECO:0000313" key="2">
    <source>
        <dbReference type="Proteomes" id="UP001224775"/>
    </source>
</evidence>
<gene>
    <name evidence="1" type="ORF">QTG54_002753</name>
</gene>
<dbReference type="AlphaFoldDB" id="A0AAD8YJ52"/>
<dbReference type="InterPro" id="IPR026906">
    <property type="entry name" value="LRR_5"/>
</dbReference>
<sequence>MMNDDQPVGGIYVYRGGQAPDNITHAIIDKSVKVIDEGAFRDNPFLHTVEMHDGIDRVREEAFHLCHSLLYVNLRRIKILDSFAFSDSGLTHVDGDDLEIIRDNAFQGCENLKKIAFSSLRIIESCAFEGTSLTDVEFPETLEFVGGNAFVMNESLRRICLPLKADLFHEERPDEHLHPNDTFDECDSLTTVELIGGVHETVSSLHMKRWRNDMTKDINQINVTLPRIPSAQKTNVIRWWLQSVHSRIEHYKTKHIQVLKEATVLLELALWKAKLDDDEGGDDSLEAPTKKVKIDVGRARNERRVTSGANIVIKNVLPFLKLK</sequence>
<dbReference type="PANTHER" id="PTHR45661">
    <property type="entry name" value="SURFACE ANTIGEN"/>
    <property type="match status" value="1"/>
</dbReference>
<dbReference type="PANTHER" id="PTHR45661:SF3">
    <property type="entry name" value="IG-LIKE DOMAIN-CONTAINING PROTEIN"/>
    <property type="match status" value="1"/>
</dbReference>
<name>A0AAD8YJ52_9STRA</name>
<dbReference type="Proteomes" id="UP001224775">
    <property type="component" value="Unassembled WGS sequence"/>
</dbReference>
<dbReference type="Pfam" id="PF13306">
    <property type="entry name" value="LRR_5"/>
    <property type="match status" value="1"/>
</dbReference>
<comment type="caution">
    <text evidence="1">The sequence shown here is derived from an EMBL/GenBank/DDBJ whole genome shotgun (WGS) entry which is preliminary data.</text>
</comment>
<dbReference type="SUPFAM" id="SSF52058">
    <property type="entry name" value="L domain-like"/>
    <property type="match status" value="1"/>
</dbReference>
<dbReference type="Gene3D" id="3.80.10.10">
    <property type="entry name" value="Ribonuclease Inhibitor"/>
    <property type="match status" value="1"/>
</dbReference>
<accession>A0AAD8YJ52</accession>
<dbReference type="EMBL" id="JATAAI010000004">
    <property type="protein sequence ID" value="KAK1746146.1"/>
    <property type="molecule type" value="Genomic_DNA"/>
</dbReference>
<proteinExistence type="predicted"/>
<dbReference type="InterPro" id="IPR032675">
    <property type="entry name" value="LRR_dom_sf"/>
</dbReference>
<protein>
    <recommendedName>
        <fullName evidence="3">Leucine-rich repeat domain-containing protein</fullName>
    </recommendedName>
</protein>